<organism evidence="3 4">
    <name type="scientific">Parnassius apollo</name>
    <name type="common">Apollo butterfly</name>
    <name type="synonym">Papilio apollo</name>
    <dbReference type="NCBI Taxonomy" id="110799"/>
    <lineage>
        <taxon>Eukaryota</taxon>
        <taxon>Metazoa</taxon>
        <taxon>Ecdysozoa</taxon>
        <taxon>Arthropoda</taxon>
        <taxon>Hexapoda</taxon>
        <taxon>Insecta</taxon>
        <taxon>Pterygota</taxon>
        <taxon>Neoptera</taxon>
        <taxon>Endopterygota</taxon>
        <taxon>Lepidoptera</taxon>
        <taxon>Glossata</taxon>
        <taxon>Ditrysia</taxon>
        <taxon>Papilionoidea</taxon>
        <taxon>Papilionidae</taxon>
        <taxon>Parnassiinae</taxon>
        <taxon>Parnassini</taxon>
        <taxon>Parnassius</taxon>
        <taxon>Parnassius</taxon>
    </lineage>
</organism>
<proteinExistence type="predicted"/>
<keyword evidence="4" id="KW-1185">Reference proteome</keyword>
<evidence type="ECO:0000256" key="2">
    <source>
        <dbReference type="SAM" id="SignalP"/>
    </source>
</evidence>
<dbReference type="EMBL" id="CAJQZP010001137">
    <property type="protein sequence ID" value="CAG5020461.1"/>
    <property type="molecule type" value="Genomic_DNA"/>
</dbReference>
<keyword evidence="2" id="KW-0732">Signal</keyword>
<gene>
    <name evidence="3" type="ORF">PAPOLLO_LOCUS17285</name>
</gene>
<evidence type="ECO:0000313" key="3">
    <source>
        <dbReference type="EMBL" id="CAG5020461.1"/>
    </source>
</evidence>
<feature type="signal peptide" evidence="2">
    <location>
        <begin position="1"/>
        <end position="27"/>
    </location>
</feature>
<accession>A0A8S3XKN1</accession>
<feature type="chain" id="PRO_5035916205" evidence="2">
    <location>
        <begin position="28"/>
        <end position="107"/>
    </location>
</feature>
<protein>
    <submittedName>
        <fullName evidence="3">(apollo) hypothetical protein</fullName>
    </submittedName>
</protein>
<evidence type="ECO:0000313" key="4">
    <source>
        <dbReference type="Proteomes" id="UP000691718"/>
    </source>
</evidence>
<reference evidence="3" key="1">
    <citation type="submission" date="2021-04" db="EMBL/GenBank/DDBJ databases">
        <authorList>
            <person name="Tunstrom K."/>
        </authorList>
    </citation>
    <scope>NUCLEOTIDE SEQUENCE</scope>
</reference>
<dbReference type="OrthoDB" id="6612236at2759"/>
<feature type="region of interest" description="Disordered" evidence="1">
    <location>
        <begin position="43"/>
        <end position="67"/>
    </location>
</feature>
<name>A0A8S3XKN1_PARAO</name>
<comment type="caution">
    <text evidence="3">The sequence shown here is derived from an EMBL/GenBank/DDBJ whole genome shotgun (WGS) entry which is preliminary data.</text>
</comment>
<evidence type="ECO:0000256" key="1">
    <source>
        <dbReference type="SAM" id="MobiDB-lite"/>
    </source>
</evidence>
<dbReference type="AlphaFoldDB" id="A0A8S3XKN1"/>
<dbReference type="Proteomes" id="UP000691718">
    <property type="component" value="Unassembled WGS sequence"/>
</dbReference>
<dbReference type="PROSITE" id="PS51257">
    <property type="entry name" value="PROKAR_LIPOPROTEIN"/>
    <property type="match status" value="1"/>
</dbReference>
<sequence>MDPKLLNFTMFNYCFIAFFLLVASCLGQRPSYAGRNPIGYPSLETTTSSSADGLGNRFGNDDGTTQRLPLEALGDRDLVNRLNKLPIDKQPFWFLNWKALEEFATPG</sequence>